<evidence type="ECO:0000313" key="4">
    <source>
        <dbReference type="Proteomes" id="UP001219525"/>
    </source>
</evidence>
<evidence type="ECO:0000256" key="2">
    <source>
        <dbReference type="SAM" id="SignalP"/>
    </source>
</evidence>
<dbReference type="EMBL" id="JARJCW010000123">
    <property type="protein sequence ID" value="KAJ7192162.1"/>
    <property type="molecule type" value="Genomic_DNA"/>
</dbReference>
<sequence length="257" mass="27681">MYWRLVLSEAFIPFKLVLSTNCALRPQCGTTAGATSICVIRSSNLIPTAFRLAPTHRHRAPRQASCLAIVIVGHFNNGSPRSFAKQEQKKEVKNGAKIGTLSTYPGPKRKKGARRRLSSLDKMPTKTVHGGYYVLGAGAMATSCRAQGHMRGIHIPSKSVTPGADAGARILAGRRAPGVSDVHCAGLVAFLLLLDALDGLAGRLKSEAPLRLRAVCVGMGIAVHVRAPYRTPLASMPVVLMHRRDSVRHTQPKAEQR</sequence>
<name>A0AAD6XY28_9AGAR</name>
<organism evidence="3 4">
    <name type="scientific">Mycena pura</name>
    <dbReference type="NCBI Taxonomy" id="153505"/>
    <lineage>
        <taxon>Eukaryota</taxon>
        <taxon>Fungi</taxon>
        <taxon>Dikarya</taxon>
        <taxon>Basidiomycota</taxon>
        <taxon>Agaricomycotina</taxon>
        <taxon>Agaricomycetes</taxon>
        <taxon>Agaricomycetidae</taxon>
        <taxon>Agaricales</taxon>
        <taxon>Marasmiineae</taxon>
        <taxon>Mycenaceae</taxon>
        <taxon>Mycena</taxon>
    </lineage>
</organism>
<protein>
    <submittedName>
        <fullName evidence="3">Uncharacterized protein</fullName>
    </submittedName>
</protein>
<keyword evidence="2" id="KW-0732">Signal</keyword>
<dbReference type="AlphaFoldDB" id="A0AAD6XY28"/>
<gene>
    <name evidence="3" type="ORF">GGX14DRAFT_406559</name>
</gene>
<proteinExistence type="predicted"/>
<keyword evidence="4" id="KW-1185">Reference proteome</keyword>
<reference evidence="3" key="1">
    <citation type="submission" date="2023-03" db="EMBL/GenBank/DDBJ databases">
        <title>Massive genome expansion in bonnet fungi (Mycena s.s.) driven by repeated elements and novel gene families across ecological guilds.</title>
        <authorList>
            <consortium name="Lawrence Berkeley National Laboratory"/>
            <person name="Harder C.B."/>
            <person name="Miyauchi S."/>
            <person name="Viragh M."/>
            <person name="Kuo A."/>
            <person name="Thoen E."/>
            <person name="Andreopoulos B."/>
            <person name="Lu D."/>
            <person name="Skrede I."/>
            <person name="Drula E."/>
            <person name="Henrissat B."/>
            <person name="Morin E."/>
            <person name="Kohler A."/>
            <person name="Barry K."/>
            <person name="LaButti K."/>
            <person name="Morin E."/>
            <person name="Salamov A."/>
            <person name="Lipzen A."/>
            <person name="Mereny Z."/>
            <person name="Hegedus B."/>
            <person name="Baldrian P."/>
            <person name="Stursova M."/>
            <person name="Weitz H."/>
            <person name="Taylor A."/>
            <person name="Grigoriev I.V."/>
            <person name="Nagy L.G."/>
            <person name="Martin F."/>
            <person name="Kauserud H."/>
        </authorList>
    </citation>
    <scope>NUCLEOTIDE SEQUENCE</scope>
    <source>
        <strain evidence="3">9144</strain>
    </source>
</reference>
<accession>A0AAD6XY28</accession>
<feature type="signal peptide" evidence="2">
    <location>
        <begin position="1"/>
        <end position="19"/>
    </location>
</feature>
<evidence type="ECO:0000313" key="3">
    <source>
        <dbReference type="EMBL" id="KAJ7192162.1"/>
    </source>
</evidence>
<feature type="region of interest" description="Disordered" evidence="1">
    <location>
        <begin position="81"/>
        <end position="118"/>
    </location>
</feature>
<evidence type="ECO:0000256" key="1">
    <source>
        <dbReference type="SAM" id="MobiDB-lite"/>
    </source>
</evidence>
<feature type="compositionally biased region" description="Basic and acidic residues" evidence="1">
    <location>
        <begin position="84"/>
        <end position="94"/>
    </location>
</feature>
<dbReference type="Proteomes" id="UP001219525">
    <property type="component" value="Unassembled WGS sequence"/>
</dbReference>
<feature type="chain" id="PRO_5042026008" evidence="2">
    <location>
        <begin position="20"/>
        <end position="257"/>
    </location>
</feature>
<comment type="caution">
    <text evidence="3">The sequence shown here is derived from an EMBL/GenBank/DDBJ whole genome shotgun (WGS) entry which is preliminary data.</text>
</comment>
<feature type="compositionally biased region" description="Basic residues" evidence="1">
    <location>
        <begin position="107"/>
        <end position="117"/>
    </location>
</feature>